<dbReference type="Gene3D" id="1.10.10.10">
    <property type="entry name" value="Winged helix-like DNA-binding domain superfamily/Winged helix DNA-binding domain"/>
    <property type="match status" value="2"/>
</dbReference>
<dbReference type="SUPFAM" id="SSF56112">
    <property type="entry name" value="Protein kinase-like (PK-like)"/>
    <property type="match status" value="1"/>
</dbReference>
<feature type="region of interest" description="Disordered" evidence="6">
    <location>
        <begin position="166"/>
        <end position="223"/>
    </location>
</feature>
<feature type="compositionally biased region" description="Acidic residues" evidence="6">
    <location>
        <begin position="2855"/>
        <end position="2879"/>
    </location>
</feature>
<feature type="compositionally biased region" description="Basic residues" evidence="6">
    <location>
        <begin position="566"/>
        <end position="580"/>
    </location>
</feature>
<evidence type="ECO:0008006" key="12">
    <source>
        <dbReference type="Google" id="ProtNLM"/>
    </source>
</evidence>
<dbReference type="Gene3D" id="1.10.150.20">
    <property type="entry name" value="5' to 3' exonuclease, C-terminal subdomain"/>
    <property type="match status" value="2"/>
</dbReference>
<feature type="region of interest" description="Disordered" evidence="6">
    <location>
        <begin position="546"/>
        <end position="582"/>
    </location>
</feature>
<dbReference type="SUPFAM" id="SSF46785">
    <property type="entry name" value="Winged helix' DNA-binding domain"/>
    <property type="match status" value="2"/>
</dbReference>
<dbReference type="InterPro" id="IPR001650">
    <property type="entry name" value="Helicase_C-like"/>
</dbReference>
<dbReference type="SUPFAM" id="SSF52540">
    <property type="entry name" value="P-loop containing nucleoside triphosphate hydrolases"/>
    <property type="match status" value="4"/>
</dbReference>
<dbReference type="InterPro" id="IPR035892">
    <property type="entry name" value="C2_domain_sf"/>
</dbReference>
<dbReference type="CDD" id="cd18795">
    <property type="entry name" value="SF2_C_Ski2"/>
    <property type="match status" value="1"/>
</dbReference>
<dbReference type="PANTHER" id="PTHR47961">
    <property type="entry name" value="DNA POLYMERASE THETA, PUTATIVE (AFU_ORTHOLOGUE AFUA_1G05260)-RELATED"/>
    <property type="match status" value="1"/>
</dbReference>
<dbReference type="SMART" id="SM00220">
    <property type="entry name" value="S_TKc"/>
    <property type="match status" value="1"/>
</dbReference>
<dbReference type="Pfam" id="PF02889">
    <property type="entry name" value="Sec63"/>
    <property type="match status" value="2"/>
</dbReference>
<keyword evidence="11" id="KW-1185">Reference proteome</keyword>
<feature type="compositionally biased region" description="Acidic residues" evidence="6">
    <location>
        <begin position="166"/>
        <end position="206"/>
    </location>
</feature>
<proteinExistence type="predicted"/>
<dbReference type="Gene3D" id="1.10.510.10">
    <property type="entry name" value="Transferase(Phosphotransferase) domain 1"/>
    <property type="match status" value="1"/>
</dbReference>
<keyword evidence="1" id="KW-0677">Repeat</keyword>
<dbReference type="InterPro" id="IPR048863">
    <property type="entry name" value="BRR2_plug"/>
</dbReference>
<dbReference type="InterPro" id="IPR014756">
    <property type="entry name" value="Ig_E-set"/>
</dbReference>
<accession>A0ABQ0LQA9</accession>
<dbReference type="InterPro" id="IPR036388">
    <property type="entry name" value="WH-like_DNA-bd_sf"/>
</dbReference>
<gene>
    <name evidence="10" type="ORF">MCHLO_10248</name>
</gene>
<protein>
    <recommendedName>
        <fullName evidence="12">Sec63-domain-containing protein</fullName>
    </recommendedName>
</protein>
<keyword evidence="3" id="KW-0378">Hydrolase</keyword>
<dbReference type="PANTHER" id="PTHR47961:SF4">
    <property type="entry name" value="ACTIVATING SIGNAL COINTEGRATOR 1 COMPLEX SUBUNIT 3"/>
    <property type="match status" value="1"/>
</dbReference>
<feature type="domain" description="Protein kinase" evidence="7">
    <location>
        <begin position="2403"/>
        <end position="2792"/>
    </location>
</feature>
<dbReference type="PROSITE" id="PS50011">
    <property type="entry name" value="PROTEIN_KINASE_DOM"/>
    <property type="match status" value="1"/>
</dbReference>
<feature type="region of interest" description="Disordered" evidence="6">
    <location>
        <begin position="2189"/>
        <end position="2246"/>
    </location>
</feature>
<dbReference type="Gene3D" id="1.10.3380.10">
    <property type="entry name" value="Sec63 N-terminal domain-like domain"/>
    <property type="match status" value="2"/>
</dbReference>
<evidence type="ECO:0000313" key="10">
    <source>
        <dbReference type="EMBL" id="GAT53271.1"/>
    </source>
</evidence>
<organism evidence="10 11">
    <name type="scientific">Mycena chlorophos</name>
    <name type="common">Agaric fungus</name>
    <name type="synonym">Agaricus chlorophos</name>
    <dbReference type="NCBI Taxonomy" id="658473"/>
    <lineage>
        <taxon>Eukaryota</taxon>
        <taxon>Fungi</taxon>
        <taxon>Dikarya</taxon>
        <taxon>Basidiomycota</taxon>
        <taxon>Agaricomycotina</taxon>
        <taxon>Agaricomycetes</taxon>
        <taxon>Agaricomycetidae</taxon>
        <taxon>Agaricales</taxon>
        <taxon>Marasmiineae</taxon>
        <taxon>Mycenaceae</taxon>
        <taxon>Mycena</taxon>
    </lineage>
</organism>
<evidence type="ECO:0000259" key="8">
    <source>
        <dbReference type="PROSITE" id="PS51192"/>
    </source>
</evidence>
<evidence type="ECO:0000256" key="5">
    <source>
        <dbReference type="ARBA" id="ARBA00022840"/>
    </source>
</evidence>
<dbReference type="Pfam" id="PF00271">
    <property type="entry name" value="Helicase_C"/>
    <property type="match status" value="1"/>
</dbReference>
<dbReference type="PROSITE" id="PS51192">
    <property type="entry name" value="HELICASE_ATP_BIND_1"/>
    <property type="match status" value="1"/>
</dbReference>
<evidence type="ECO:0000256" key="6">
    <source>
        <dbReference type="SAM" id="MobiDB-lite"/>
    </source>
</evidence>
<name>A0ABQ0LQA9_MYCCL</name>
<dbReference type="InterPro" id="IPR057842">
    <property type="entry name" value="WH_MER3"/>
</dbReference>
<feature type="region of interest" description="Disordered" evidence="6">
    <location>
        <begin position="2060"/>
        <end position="2090"/>
    </location>
</feature>
<dbReference type="InterPro" id="IPR050474">
    <property type="entry name" value="Hel308_SKI2-like"/>
</dbReference>
<feature type="compositionally biased region" description="Pro residues" evidence="6">
    <location>
        <begin position="2229"/>
        <end position="2239"/>
    </location>
</feature>
<dbReference type="InterPro" id="IPR011009">
    <property type="entry name" value="Kinase-like_dom_sf"/>
</dbReference>
<dbReference type="SUPFAM" id="SSF158702">
    <property type="entry name" value="Sec63 N-terminal domain-like"/>
    <property type="match status" value="2"/>
</dbReference>
<dbReference type="InterPro" id="IPR027417">
    <property type="entry name" value="P-loop_NTPase"/>
</dbReference>
<dbReference type="Pfam" id="PF18149">
    <property type="entry name" value="Helicase_PWI"/>
    <property type="match status" value="1"/>
</dbReference>
<feature type="domain" description="Helicase ATP-binding" evidence="8">
    <location>
        <begin position="1266"/>
        <end position="1442"/>
    </location>
</feature>
<dbReference type="SMART" id="SM00490">
    <property type="entry name" value="HELICc"/>
    <property type="match status" value="2"/>
</dbReference>
<sequence>MGSHARREAPKDLDKKKKKALDRQDASEKQQAKRKTEATGFGYTDIIEATQDVEGLTYRPRTAETRETYELILSSVHSSLGDQAQDVVRSAADMVLETLKNENLKDFDKKREIEDILSTIISNEKFSQLVTLSKKITDYGAEDETTGDPDVKDIEIDDEVGVAVVFDEEEQDDDEENQFDIGDDSDDDEKEGEEGEEAAAEDDSDELVIGGESAQSKKSKADKDIVSPHSIDAFWVQRQISEVYPDPVTAAEKTTSVLSILGSESSLRDCENQLIELFEYQSFHITTKFLKNRDVIVWCTKLMRSDADERVNVEVAMREKGVGWILRELAGDRQAGKSKPSDAMDVDEQAKAAVPKTATLAPGSTVQPKRTVDLEAMAFSQGGHLMSNKKTKLPEGSFKRARKGYEEIHVPAPKKKAIPDTDLVSISDLPAWAQPAFTVPRLNPVQSKLYPIAFGTDEPVLLCAPTGAGKTNVAMLTILNELGKHRDEATGKFDLDAFKIIYIAPMKALVQEMVGNFSSRLKVFGITVDHRHDAGEVGCHHSQEHRYELHQPRPPHHYRRDPPPPRRARPCPREHHRAYHSPHGADCRDVATFLRVDESKGLFYFDSTYRPCGLQQQFIGVTEKKAIKRYQITNEVCYEKVLDYAGKDQVLVFVHSRKETAKTAKYLRDTAVEKETITQFVKPDAAVREILTEEANNVKDTNLRDLLPFGFGIHHAGMSREDRALVEELFADGSLQVLVCTATLAWGVNLPAHTVIIKGTQIYNPEKGRWVELSSQDVLQMLGRAGRPQYDTYGEGIIITNHSELQYYLSLLNQQLPIESQFVSKLADNLNAEIVLGTIRNRDEAVQWLGYTYLYVRMLKSPGLYGVGADYQEDDVGLIQKRADIIHSAAVLLEKCQLLKYERSSGRFSSTELGRIASHYYVTYNSMMTYNQHLRPTMTTLELFRVFALSNEFKLLPVRQEEKLELAKLLDKVPIPVKESVEEPAAKINVLLQAYISQLKLDGFVLLADMVFVQQSAGRILRAMFEICLKRGWAVPARAALDLCKMVEKRMWGSMTPLRQFKGVQGDIIRKAEGKQFPWYRYFDLTPPEIGELIGIPNAGRLVYRLIHNFPKLQLQAQVQPITRSLLRIDLSITPEFEWDEKIHGGAEMFIIMVEDVDGEIILFHDSFLLRQRYAEDEHNVTLTVPMFEPVPPNYYISVVSERWLHAETRLPISFKHLILPEKFPPPTPLLDLQSLPLSALHNKEFEAIYSSSLNTFNKIQTQVFQALYTTDENVFIGAPTGSGKTICAEFALLRLWSKRDAPRAVCIEPYQEMVDLRVKDWHEKFARLQGGKEIVSLTGETSADLRLLEKGDVIVCTPTQWDVISRRWRQRKNVQNIGLLIADEIQLVGGEVGPTYEVVISRTRYVSEQTENKTRIVACGVSLSNARDLGEWIGAPSHAIFNFSPSARPLDMDIHIQSFTIPHFPSLMIAMSKPAYLAIVEYSPAKPVIVFVPSRRQCRLTVDDLLLHCAADDKPDRFLNVDDISVLKPHLDNISDKDLVECLKHGIGYYHEALSKQDKRIVQRLFEAGAIQVLVASRDTAWSLPVASYLVIIMGVQSYEGREHRYIDYPVMDVLQMMGRACRPMEDERSRCVLMCQQTRKDFYKKFLAEGLPIESHLPTHYLHDYFLAEIAVKTIENKQDAMDILTWTYFYRRMTQNPNYYNLHNVSHTHLSEHLSQLVENTLNDLVNSKSISIEDEMDVSALNLGMIAAYYNISYVTIEVYTLSLKERTKLKGILEVVSSSAEFEAIPIRRHEEALLRRIYDRVPVKLEKADYEAPHFKTFLLLQAHFSRIQLPPDLAADQALVLEKVLNLLSACVDVMSSNAWLSALGAMDLSQMCVQAVWETDSPLKQIPHFEPEVVARCKEASIESVYDIMEMEDDARTKLLQMSSAEMKDVAVFVNSYPTLDVSHELVKGEYTAGSPIVLQVALSRDVDEEAEAGDQDVIAPFYPTKKLANWWLVVGDSSTRKLLAIKRVTVNKSLGVKLEITLPKGKHSLKLYVICDSYLGADHDISLDPIEVAEGDDSDDDDDDSDDAMEERVSAKQPKSRVRSRVALDDYRRPHLSKRVKHRAVDCGRAWILDLLFHTIVSALDVEVRLTLLACFRPPAPAAVTAMEFCSPPSTSSSVSSSPRLSFSSTSTSLSSAFSGSEISSLPSPSLSPAPRETALSEFSSPGAKTNAFFASPFATRPPSPLPPKQTPNASTSTISTVPIVPVIVPPAPQAIKKRDFLWLDLKPNHVDDLSGGPTPITAAPFSELPDDSTPRLPSVTPSSQESVAQEELVAGAIIRARTSPRSRTVSTDNSGMLTSSFASSSPFSQSPISGLPEPTFPHSVSFPGLPPESPDAAVPLLTVDAPKSSGTTLRLVEPLGTGAFSSVWLAEDLSDDPLVLRSRRSLRNLRREGSLSRNNSLLSRNNSLRKVRVPGVRPVGAAGKRILADQERQSTLSLSSPAGSAIAATRLVALKMMARRSIFAACSDEQTLQRTRVSFVREVEVLRHISHPNITRLLTHFTTPSYHVLVLPYVPGGDLLGVVNSDAAHEHVTESFMRRIFTELCKALGWMHGVGLVHRDVKLENLLLTAPFPFAAGPPTGPILKLTDFGLSRFIDTAAPMLSTRCGSEAYAAPELVISGGKYDARETDAWACGVVLYALCVRRLPFGEGAVTPGVGGRIGREGGERTAHAARRHWLMQIARGEWEWPETPERQPGAEEEEDELRGPRLGESVGARRIVGRLLVRDRSRRAKISDLWDDPFMSGSLGSSVSMSGFGNVGLGSNIKPGGLISAEVETQSPTKEGFDLTTPPLPPDLDADADRNDYDVEGFDDEDLEGEDEEDDDGVLLDEETIHSIAREEVH</sequence>
<feature type="compositionally biased region" description="Acidic residues" evidence="6">
    <location>
        <begin position="2060"/>
        <end position="2078"/>
    </location>
</feature>
<dbReference type="Pfam" id="PF23445">
    <property type="entry name" value="WHD_SNRNP200"/>
    <property type="match status" value="2"/>
</dbReference>
<evidence type="ECO:0000256" key="3">
    <source>
        <dbReference type="ARBA" id="ARBA00022801"/>
    </source>
</evidence>
<dbReference type="Pfam" id="PF00270">
    <property type="entry name" value="DEAD"/>
    <property type="match status" value="2"/>
</dbReference>
<keyword evidence="2" id="KW-0547">Nucleotide-binding</keyword>
<evidence type="ECO:0000259" key="7">
    <source>
        <dbReference type="PROSITE" id="PS50011"/>
    </source>
</evidence>
<dbReference type="CDD" id="cd18021">
    <property type="entry name" value="DEXHc_Brr2_2"/>
    <property type="match status" value="1"/>
</dbReference>
<keyword evidence="4" id="KW-0347">Helicase</keyword>
<dbReference type="Gene3D" id="3.40.50.300">
    <property type="entry name" value="P-loop containing nucleotide triphosphate hydrolases"/>
    <property type="match status" value="4"/>
</dbReference>
<feature type="compositionally biased region" description="Basic and acidic residues" evidence="6">
    <location>
        <begin position="2880"/>
        <end position="2891"/>
    </location>
</feature>
<evidence type="ECO:0000259" key="9">
    <source>
        <dbReference type="PROSITE" id="PS51194"/>
    </source>
</evidence>
<keyword evidence="5" id="KW-0067">ATP-binding</keyword>
<reference evidence="10" key="1">
    <citation type="submission" date="2014-09" db="EMBL/GenBank/DDBJ databases">
        <title>Genome sequence of the luminous mushroom Mycena chlorophos for searching fungal bioluminescence genes.</title>
        <authorList>
            <person name="Tanaka Y."/>
            <person name="Kasuga D."/>
            <person name="Oba Y."/>
            <person name="Hase S."/>
            <person name="Sato K."/>
            <person name="Oba Y."/>
            <person name="Sakakibara Y."/>
        </authorList>
    </citation>
    <scope>NUCLEOTIDE SEQUENCE</scope>
</reference>
<dbReference type="Pfam" id="PF21188">
    <property type="entry name" value="BRR2_plug"/>
    <property type="match status" value="1"/>
</dbReference>
<evidence type="ECO:0000256" key="1">
    <source>
        <dbReference type="ARBA" id="ARBA00022737"/>
    </source>
</evidence>
<dbReference type="Gene3D" id="2.60.40.150">
    <property type="entry name" value="C2 domain"/>
    <property type="match status" value="2"/>
</dbReference>
<feature type="region of interest" description="Disordered" evidence="6">
    <location>
        <begin position="1"/>
        <end position="37"/>
    </location>
</feature>
<dbReference type="InterPro" id="IPR011545">
    <property type="entry name" value="DEAD/DEAH_box_helicase_dom"/>
</dbReference>
<evidence type="ECO:0000313" key="11">
    <source>
        <dbReference type="Proteomes" id="UP000815677"/>
    </source>
</evidence>
<dbReference type="EMBL" id="DF848219">
    <property type="protein sequence ID" value="GAT53271.1"/>
    <property type="molecule type" value="Genomic_DNA"/>
</dbReference>
<dbReference type="InterPro" id="IPR041094">
    <property type="entry name" value="Brr2_helicase_PWI"/>
</dbReference>
<dbReference type="SUPFAM" id="SSF81296">
    <property type="entry name" value="E set domains"/>
    <property type="match status" value="1"/>
</dbReference>
<feature type="compositionally biased region" description="Low complexity" evidence="6">
    <location>
        <begin position="2189"/>
        <end position="2202"/>
    </location>
</feature>
<dbReference type="InterPro" id="IPR004179">
    <property type="entry name" value="Sec63-dom"/>
</dbReference>
<dbReference type="PROSITE" id="PS51194">
    <property type="entry name" value="HELICASE_CTER"/>
    <property type="match status" value="1"/>
</dbReference>
<dbReference type="InterPro" id="IPR036390">
    <property type="entry name" value="WH_DNA-bd_sf"/>
</dbReference>
<feature type="region of interest" description="Disordered" evidence="6">
    <location>
        <begin position="2735"/>
        <end position="2758"/>
    </location>
</feature>
<dbReference type="PROSITE" id="PS00108">
    <property type="entry name" value="PROTEIN_KINASE_ST"/>
    <property type="match status" value="1"/>
</dbReference>
<evidence type="ECO:0000256" key="2">
    <source>
        <dbReference type="ARBA" id="ARBA00022741"/>
    </source>
</evidence>
<feature type="domain" description="Helicase C-terminal" evidence="9">
    <location>
        <begin position="637"/>
        <end position="830"/>
    </location>
</feature>
<evidence type="ECO:0000256" key="4">
    <source>
        <dbReference type="ARBA" id="ARBA00022806"/>
    </source>
</evidence>
<dbReference type="SMART" id="SM00973">
    <property type="entry name" value="Sec63"/>
    <property type="match status" value="2"/>
</dbReference>
<dbReference type="InterPro" id="IPR008271">
    <property type="entry name" value="Ser/Thr_kinase_AS"/>
</dbReference>
<feature type="region of interest" description="Disordered" evidence="6">
    <location>
        <begin position="2357"/>
        <end position="2378"/>
    </location>
</feature>
<dbReference type="Proteomes" id="UP000815677">
    <property type="component" value="Unassembled WGS sequence"/>
</dbReference>
<dbReference type="InterPro" id="IPR000719">
    <property type="entry name" value="Prot_kinase_dom"/>
</dbReference>
<dbReference type="SMART" id="SM00487">
    <property type="entry name" value="DEXDc"/>
    <property type="match status" value="2"/>
</dbReference>
<dbReference type="Pfam" id="PF00069">
    <property type="entry name" value="Pkinase"/>
    <property type="match status" value="1"/>
</dbReference>
<feature type="region of interest" description="Disordered" evidence="6">
    <location>
        <begin position="2829"/>
        <end position="2891"/>
    </location>
</feature>
<dbReference type="InterPro" id="IPR014001">
    <property type="entry name" value="Helicase_ATP-bd"/>
</dbReference>
<feature type="region of interest" description="Disordered" evidence="6">
    <location>
        <begin position="2283"/>
        <end position="2318"/>
    </location>
</feature>